<organism evidence="1 2">
    <name type="scientific">Parasphingorhabdus litoris</name>
    <dbReference type="NCBI Taxonomy" id="394733"/>
    <lineage>
        <taxon>Bacteria</taxon>
        <taxon>Pseudomonadati</taxon>
        <taxon>Pseudomonadota</taxon>
        <taxon>Alphaproteobacteria</taxon>
        <taxon>Sphingomonadales</taxon>
        <taxon>Sphingomonadaceae</taxon>
        <taxon>Parasphingorhabdus</taxon>
    </lineage>
</organism>
<gene>
    <name evidence="1" type="ORF">GCM10009096_07160</name>
</gene>
<evidence type="ECO:0000313" key="1">
    <source>
        <dbReference type="EMBL" id="GAA0468817.1"/>
    </source>
</evidence>
<dbReference type="Proteomes" id="UP001500713">
    <property type="component" value="Unassembled WGS sequence"/>
</dbReference>
<comment type="caution">
    <text evidence="1">The sequence shown here is derived from an EMBL/GenBank/DDBJ whole genome shotgun (WGS) entry which is preliminary data.</text>
</comment>
<reference evidence="1 2" key="1">
    <citation type="journal article" date="2019" name="Int. J. Syst. Evol. Microbiol.">
        <title>The Global Catalogue of Microorganisms (GCM) 10K type strain sequencing project: providing services to taxonomists for standard genome sequencing and annotation.</title>
        <authorList>
            <consortium name="The Broad Institute Genomics Platform"/>
            <consortium name="The Broad Institute Genome Sequencing Center for Infectious Disease"/>
            <person name="Wu L."/>
            <person name="Ma J."/>
        </authorList>
    </citation>
    <scope>NUCLEOTIDE SEQUENCE [LARGE SCALE GENOMIC DNA]</scope>
    <source>
        <strain evidence="1 2">JCM 14162</strain>
    </source>
</reference>
<keyword evidence="2" id="KW-1185">Reference proteome</keyword>
<accession>A0ABN1A6K9</accession>
<evidence type="ECO:0000313" key="2">
    <source>
        <dbReference type="Proteomes" id="UP001500713"/>
    </source>
</evidence>
<dbReference type="EMBL" id="BAAAEM010000002">
    <property type="protein sequence ID" value="GAA0468817.1"/>
    <property type="molecule type" value="Genomic_DNA"/>
</dbReference>
<proteinExistence type="predicted"/>
<name>A0ABN1A6K9_9SPHN</name>
<protein>
    <submittedName>
        <fullName evidence="1">Uncharacterized protein</fullName>
    </submittedName>
</protein>
<sequence length="84" mass="9351">MVDSMSFFLPIRVLDDIDVRPLANAADIEGLRNKTSDWIKVGEINELFGAVSSSNDSVSFIVQKREDGGYDLIWSRKKATNSSN</sequence>